<name>A0ABY6MTA0_9BURK</name>
<dbReference type="Proteomes" id="UP001163266">
    <property type="component" value="Chromosome"/>
</dbReference>
<dbReference type="PROSITE" id="PS51318">
    <property type="entry name" value="TAT"/>
    <property type="match status" value="1"/>
</dbReference>
<dbReference type="Pfam" id="PF07394">
    <property type="entry name" value="DUF1501"/>
    <property type="match status" value="1"/>
</dbReference>
<protein>
    <submittedName>
        <fullName evidence="1">DUF1501 domain-containing protein</fullName>
    </submittedName>
</protein>
<keyword evidence="2" id="KW-1185">Reference proteome</keyword>
<dbReference type="PANTHER" id="PTHR43737">
    <property type="entry name" value="BLL7424 PROTEIN"/>
    <property type="match status" value="1"/>
</dbReference>
<sequence>MGLISASRREFLRRAGALSAVGAAGGPFAFNLATLGAAAAQTAPTDYKALVCVFLLGGNDSFNTVLATDPDSWSAYNAVRQGPGDAIALLPPGAPGDPAAAPESPARLGGVLALAPQRSAVGRGLALHPMLGTFQSMFNVERRMAIVANVGPLVVPTSKAQYRLARHPRPAKLYSHNDQQSAWQAFAPEGATLGWGGRMADLLLSQNDWGSLFTAVSASGSAVWLAGREVRQYQVSPSGPIRMALDASHRLLGSAEAGAALQRIVTTPHSLNLLQRAYADTSKRSIEAERVLSVALATVEGSPVFGSDADMNYIHPLTGAATRNTLAQQLRIVAKMIAAARGLGVKRQLFFVSFGSFDTHDFQNRTHTDLMARLAHGLRYFDTLLGNLNARDKVTTFTASDFGRTFTSNGDGTDHGWGAHHFVMGGAVQGGDVYGTFPTYGLRNAAGNDFSSPDQVGGNGSLLPSVSVDQYAATLGRWFGLSEQQLLDVLPNLRNFSQRDLGFMRS</sequence>
<dbReference type="InterPro" id="IPR006311">
    <property type="entry name" value="TAT_signal"/>
</dbReference>
<dbReference type="InterPro" id="IPR010869">
    <property type="entry name" value="DUF1501"/>
</dbReference>
<proteinExistence type="predicted"/>
<evidence type="ECO:0000313" key="1">
    <source>
        <dbReference type="EMBL" id="UZD55206.1"/>
    </source>
</evidence>
<gene>
    <name evidence="1" type="ORF">OMP39_00980</name>
</gene>
<dbReference type="EMBL" id="CP110257">
    <property type="protein sequence ID" value="UZD55206.1"/>
    <property type="molecule type" value="Genomic_DNA"/>
</dbReference>
<reference evidence="1" key="1">
    <citation type="submission" date="2022-10" db="EMBL/GenBank/DDBJ databases">
        <title>Complete genome sequence of Schlegelella aquatica LMG 23380.</title>
        <authorList>
            <person name="Musilova J."/>
            <person name="Kourilova X."/>
            <person name="Bezdicek M."/>
            <person name="Hermankova K."/>
            <person name="Obruca S."/>
            <person name="Sedlar K."/>
        </authorList>
    </citation>
    <scope>NUCLEOTIDE SEQUENCE</scope>
    <source>
        <strain evidence="1">LMG 23380</strain>
    </source>
</reference>
<evidence type="ECO:0000313" key="2">
    <source>
        <dbReference type="Proteomes" id="UP001163266"/>
    </source>
</evidence>
<dbReference type="PANTHER" id="PTHR43737:SF1">
    <property type="entry name" value="DUF1501 DOMAIN-CONTAINING PROTEIN"/>
    <property type="match status" value="1"/>
</dbReference>
<accession>A0ABY6MTA0</accession>
<organism evidence="1 2">
    <name type="scientific">Caldimonas aquatica</name>
    <dbReference type="NCBI Taxonomy" id="376175"/>
    <lineage>
        <taxon>Bacteria</taxon>
        <taxon>Pseudomonadati</taxon>
        <taxon>Pseudomonadota</taxon>
        <taxon>Betaproteobacteria</taxon>
        <taxon>Burkholderiales</taxon>
        <taxon>Sphaerotilaceae</taxon>
        <taxon>Caldimonas</taxon>
    </lineage>
</organism>
<dbReference type="RefSeq" id="WP_264892964.1">
    <property type="nucleotide sequence ID" value="NZ_CP110257.1"/>
</dbReference>